<accession>A0A6G1IAP4</accession>
<evidence type="ECO:0000313" key="3">
    <source>
        <dbReference type="Proteomes" id="UP000799640"/>
    </source>
</evidence>
<feature type="compositionally biased region" description="Low complexity" evidence="1">
    <location>
        <begin position="189"/>
        <end position="208"/>
    </location>
</feature>
<organism evidence="2 3">
    <name type="scientific">Trichodelitschia bisporula</name>
    <dbReference type="NCBI Taxonomy" id="703511"/>
    <lineage>
        <taxon>Eukaryota</taxon>
        <taxon>Fungi</taxon>
        <taxon>Dikarya</taxon>
        <taxon>Ascomycota</taxon>
        <taxon>Pezizomycotina</taxon>
        <taxon>Dothideomycetes</taxon>
        <taxon>Dothideomycetes incertae sedis</taxon>
        <taxon>Phaeotrichales</taxon>
        <taxon>Phaeotrichaceae</taxon>
        <taxon>Trichodelitschia</taxon>
    </lineage>
</organism>
<evidence type="ECO:0000256" key="1">
    <source>
        <dbReference type="SAM" id="MobiDB-lite"/>
    </source>
</evidence>
<sequence length="297" mass="32211">MSLPISPMEAIEIVQKAVALYKKIQDAPEQVAKIGKRMERLEHYLRGLQELLNAKSSNTLASLQPAQTQQLKLVIQDIKSDSQQIYDILYKWDNNVGPFGLELRFKTMAQALFATGSSPDKLNDLCESIQQHQSELRDFLQLLGWFGLNQILVANQASSLEKSSAGASKKASESAAEKDPVKVPAQAFAKNPGKAPAKAPAKTSAKAPVQSAAKLPAKPPVQTSEKTLEKASEKAGKKDPEKALAKTSTKVPAKTFPPSLLVTPSNPIGLDYSIIFVDAHNLGRSRVAEAHVELLPQ</sequence>
<dbReference type="Proteomes" id="UP000799640">
    <property type="component" value="Unassembled WGS sequence"/>
</dbReference>
<dbReference type="EMBL" id="ML996687">
    <property type="protein sequence ID" value="KAF2405186.1"/>
    <property type="molecule type" value="Genomic_DNA"/>
</dbReference>
<feature type="region of interest" description="Disordered" evidence="1">
    <location>
        <begin position="189"/>
        <end position="251"/>
    </location>
</feature>
<gene>
    <name evidence="2" type="ORF">EJ06DRAFT_518213</name>
</gene>
<keyword evidence="3" id="KW-1185">Reference proteome</keyword>
<protein>
    <submittedName>
        <fullName evidence="2">Uncharacterized protein</fullName>
    </submittedName>
</protein>
<dbReference type="OrthoDB" id="3902577at2759"/>
<reference evidence="2" key="1">
    <citation type="journal article" date="2020" name="Stud. Mycol.">
        <title>101 Dothideomycetes genomes: a test case for predicting lifestyles and emergence of pathogens.</title>
        <authorList>
            <person name="Haridas S."/>
            <person name="Albert R."/>
            <person name="Binder M."/>
            <person name="Bloem J."/>
            <person name="Labutti K."/>
            <person name="Salamov A."/>
            <person name="Andreopoulos B."/>
            <person name="Baker S."/>
            <person name="Barry K."/>
            <person name="Bills G."/>
            <person name="Bluhm B."/>
            <person name="Cannon C."/>
            <person name="Castanera R."/>
            <person name="Culley D."/>
            <person name="Daum C."/>
            <person name="Ezra D."/>
            <person name="Gonzalez J."/>
            <person name="Henrissat B."/>
            <person name="Kuo A."/>
            <person name="Liang C."/>
            <person name="Lipzen A."/>
            <person name="Lutzoni F."/>
            <person name="Magnuson J."/>
            <person name="Mondo S."/>
            <person name="Nolan M."/>
            <person name="Ohm R."/>
            <person name="Pangilinan J."/>
            <person name="Park H.-J."/>
            <person name="Ramirez L."/>
            <person name="Alfaro M."/>
            <person name="Sun H."/>
            <person name="Tritt A."/>
            <person name="Yoshinaga Y."/>
            <person name="Zwiers L.-H."/>
            <person name="Turgeon B."/>
            <person name="Goodwin S."/>
            <person name="Spatafora J."/>
            <person name="Crous P."/>
            <person name="Grigoriev I."/>
        </authorList>
    </citation>
    <scope>NUCLEOTIDE SEQUENCE</scope>
    <source>
        <strain evidence="2">CBS 262.69</strain>
    </source>
</reference>
<proteinExistence type="predicted"/>
<dbReference type="AlphaFoldDB" id="A0A6G1IAP4"/>
<feature type="compositionally biased region" description="Basic and acidic residues" evidence="1">
    <location>
        <begin position="226"/>
        <end position="244"/>
    </location>
</feature>
<name>A0A6G1IAP4_9PEZI</name>
<evidence type="ECO:0000313" key="2">
    <source>
        <dbReference type="EMBL" id="KAF2405186.1"/>
    </source>
</evidence>